<evidence type="ECO:0008006" key="5">
    <source>
        <dbReference type="Google" id="ProtNLM"/>
    </source>
</evidence>
<keyword evidence="3" id="KW-1185">Reference proteome</keyword>
<name>A0A6I4RTP2_9STRE</name>
<dbReference type="EMBL" id="WLCG01000006">
    <property type="protein sequence ID" value="MTB64373.1"/>
    <property type="molecule type" value="Genomic_DNA"/>
</dbReference>
<proteinExistence type="predicted"/>
<comment type="caution">
    <text evidence="2">The sequence shown here is derived from an EMBL/GenBank/DDBJ whole genome shotgun (WGS) entry which is preliminary data.</text>
</comment>
<accession>A0A6I4RTP2</accession>
<dbReference type="Proteomes" id="UP000435060">
    <property type="component" value="Unassembled WGS sequence"/>
</dbReference>
<reference evidence="1 3" key="2">
    <citation type="submission" date="2019-11" db="EMBL/GenBank/DDBJ databases">
        <title>Streptococcis sp. isolated from the respiratory tract of Marmot.</title>
        <authorList>
            <person name="Zhang G."/>
        </authorList>
    </citation>
    <scope>NUCLEOTIDE SEQUENCE [LARGE SCALE GENOMIC DNA]</scope>
    <source>
        <strain evidence="1">Zg-86</strain>
        <strain evidence="3">zg-86</strain>
    </source>
</reference>
<dbReference type="RefSeq" id="WP_154608349.1">
    <property type="nucleotide sequence ID" value="NZ_JABFQT010000005.1"/>
</dbReference>
<reference evidence="2 4" key="1">
    <citation type="submission" date="2019-10" db="EMBL/GenBank/DDBJ databases">
        <title>Streptococcis sp, isolated from the respiratory tract of Marmot.</title>
        <authorList>
            <person name="Zhang G."/>
        </authorList>
    </citation>
    <scope>NUCLEOTIDE SEQUENCE [LARGE SCALE GENOMIC DNA]</scope>
    <source>
        <strain evidence="2">Zg-70</strain>
        <strain evidence="4">zg-70</strain>
    </source>
</reference>
<dbReference type="Proteomes" id="UP000435423">
    <property type="component" value="Unassembled WGS sequence"/>
</dbReference>
<evidence type="ECO:0000313" key="4">
    <source>
        <dbReference type="Proteomes" id="UP000435423"/>
    </source>
</evidence>
<dbReference type="CDD" id="cd02883">
    <property type="entry name" value="NUDIX_Hydrolase"/>
    <property type="match status" value="1"/>
</dbReference>
<dbReference type="EMBL" id="WUBJ01000005">
    <property type="protein sequence ID" value="MWV56322.1"/>
    <property type="molecule type" value="Genomic_DNA"/>
</dbReference>
<dbReference type="AlphaFoldDB" id="A0A6I4RTP2"/>
<gene>
    <name evidence="1" type="ORF">GGG87_05110</name>
    <name evidence="2" type="ORF">GGH11_04970</name>
</gene>
<protein>
    <recommendedName>
        <fullName evidence="5">NUDIX domain-containing protein</fullName>
    </recommendedName>
</protein>
<sequence length="67" mass="7832">MSKLLQDIALRETLEETNQLITISGILHEDSQFDRKKDMPSLYFCYPYGAPCPTQSRKTYRFSLDNL</sequence>
<evidence type="ECO:0000313" key="3">
    <source>
        <dbReference type="Proteomes" id="UP000435060"/>
    </source>
</evidence>
<evidence type="ECO:0000313" key="1">
    <source>
        <dbReference type="EMBL" id="MTB64373.1"/>
    </source>
</evidence>
<organism evidence="2 4">
    <name type="scientific">Streptococcus zhangguiae</name>
    <dbReference type="NCBI Taxonomy" id="2664091"/>
    <lineage>
        <taxon>Bacteria</taxon>
        <taxon>Bacillati</taxon>
        <taxon>Bacillota</taxon>
        <taxon>Bacilli</taxon>
        <taxon>Lactobacillales</taxon>
        <taxon>Streptococcaceae</taxon>
        <taxon>Streptococcus</taxon>
    </lineage>
</organism>
<evidence type="ECO:0000313" key="2">
    <source>
        <dbReference type="EMBL" id="MWV56322.1"/>
    </source>
</evidence>